<gene>
    <name evidence="3" type="ORF">VaNZ11_016821</name>
</gene>
<sequence>MEMPSRTVKHMPILGGALKLASSLHRAFEADVERKADPARRTSLDVLVALLAILAATFLVLSSIAFGWWVLWRTTLHKIGMFRDMMGLNWAVKADAKRRTEAEIRALKSQLGQQHGFGQHQAPLLRTGSKGKED</sequence>
<dbReference type="Proteomes" id="UP001165090">
    <property type="component" value="Unassembled WGS sequence"/>
</dbReference>
<name>A0ABQ5SPL0_9CHLO</name>
<dbReference type="EMBL" id="BSDZ01000116">
    <property type="protein sequence ID" value="GLI71566.1"/>
    <property type="molecule type" value="Genomic_DNA"/>
</dbReference>
<evidence type="ECO:0000313" key="4">
    <source>
        <dbReference type="Proteomes" id="UP001165090"/>
    </source>
</evidence>
<keyword evidence="2" id="KW-0472">Membrane</keyword>
<evidence type="ECO:0000256" key="2">
    <source>
        <dbReference type="SAM" id="Phobius"/>
    </source>
</evidence>
<feature type="compositionally biased region" description="Low complexity" evidence="1">
    <location>
        <begin position="110"/>
        <end position="121"/>
    </location>
</feature>
<accession>A0ABQ5SPL0</accession>
<feature type="region of interest" description="Disordered" evidence="1">
    <location>
        <begin position="109"/>
        <end position="134"/>
    </location>
</feature>
<proteinExistence type="predicted"/>
<keyword evidence="2" id="KW-1133">Transmembrane helix</keyword>
<dbReference type="InterPro" id="IPR031851">
    <property type="entry name" value="DUF4750"/>
</dbReference>
<feature type="transmembrane region" description="Helical" evidence="2">
    <location>
        <begin position="46"/>
        <end position="71"/>
    </location>
</feature>
<keyword evidence="2" id="KW-0812">Transmembrane</keyword>
<reference evidence="3 4" key="1">
    <citation type="journal article" date="2023" name="IScience">
        <title>Expanded male sex-determining region conserved during the evolution of homothallism in the green alga Volvox.</title>
        <authorList>
            <person name="Yamamoto K."/>
            <person name="Matsuzaki R."/>
            <person name="Mahakham W."/>
            <person name="Heman W."/>
            <person name="Sekimoto H."/>
            <person name="Kawachi M."/>
            <person name="Minakuchi Y."/>
            <person name="Toyoda A."/>
            <person name="Nozaki H."/>
        </authorList>
    </citation>
    <scope>NUCLEOTIDE SEQUENCE [LARGE SCALE GENOMIC DNA]</scope>
    <source>
        <strain evidence="3 4">NIES-4468</strain>
    </source>
</reference>
<comment type="caution">
    <text evidence="3">The sequence shown here is derived from an EMBL/GenBank/DDBJ whole genome shotgun (WGS) entry which is preliminary data.</text>
</comment>
<evidence type="ECO:0000256" key="1">
    <source>
        <dbReference type="SAM" id="MobiDB-lite"/>
    </source>
</evidence>
<protein>
    <submittedName>
        <fullName evidence="3">Uncharacterized protein</fullName>
    </submittedName>
</protein>
<organism evidence="3 4">
    <name type="scientific">Volvox africanus</name>
    <dbReference type="NCBI Taxonomy" id="51714"/>
    <lineage>
        <taxon>Eukaryota</taxon>
        <taxon>Viridiplantae</taxon>
        <taxon>Chlorophyta</taxon>
        <taxon>core chlorophytes</taxon>
        <taxon>Chlorophyceae</taxon>
        <taxon>CS clade</taxon>
        <taxon>Chlamydomonadales</taxon>
        <taxon>Volvocaceae</taxon>
        <taxon>Volvox</taxon>
    </lineage>
</organism>
<keyword evidence="4" id="KW-1185">Reference proteome</keyword>
<evidence type="ECO:0000313" key="3">
    <source>
        <dbReference type="EMBL" id="GLI71566.1"/>
    </source>
</evidence>
<dbReference type="Pfam" id="PF15938">
    <property type="entry name" value="DUF4750"/>
    <property type="match status" value="1"/>
</dbReference>